<keyword evidence="1" id="KW-0812">Transmembrane</keyword>
<feature type="transmembrane region" description="Helical" evidence="1">
    <location>
        <begin position="155"/>
        <end position="185"/>
    </location>
</feature>
<keyword evidence="1" id="KW-1133">Transmembrane helix</keyword>
<protein>
    <submittedName>
        <fullName evidence="3">Glycosyltransferase family 39 protein</fullName>
    </submittedName>
</protein>
<accession>A0A553K6A2</accession>
<evidence type="ECO:0000313" key="3">
    <source>
        <dbReference type="EMBL" id="TRY20237.1"/>
    </source>
</evidence>
<proteinExistence type="predicted"/>
<evidence type="ECO:0000313" key="4">
    <source>
        <dbReference type="Proteomes" id="UP000317638"/>
    </source>
</evidence>
<feature type="transmembrane region" description="Helical" evidence="1">
    <location>
        <begin position="239"/>
        <end position="261"/>
    </location>
</feature>
<gene>
    <name evidence="3" type="ORF">FOJ82_05080</name>
</gene>
<dbReference type="AlphaFoldDB" id="A0A553K6A2"/>
<dbReference type="EMBL" id="VKKG01000001">
    <property type="protein sequence ID" value="TRY20237.1"/>
    <property type="molecule type" value="Genomic_DNA"/>
</dbReference>
<feature type="transmembrane region" description="Helical" evidence="1">
    <location>
        <begin position="12"/>
        <end position="32"/>
    </location>
</feature>
<dbReference type="InterPro" id="IPR038731">
    <property type="entry name" value="RgtA/B/C-like"/>
</dbReference>
<sequence length="481" mass="51833">MADRRQGQVTSVSPLRVAAAPMVAVTLVLLAVGPRYGPHWDELYFGMLPLQWWYVDQPPMTVWLSWIAARISDGIWVQRLPAVAAAAAGAVVAGMYPRVLGAGPGTQKLAAWAHAFTVYPLLMGHVFTTAAIDLLAWQVVILLVLRATAGHPRSLVWAGAVAGVACWNKLLIVVLLAAIFASLLLTDRWLLRTRNAVAGACLFGVLAAPQLVAQLAHGLPMGQVSAGLVAEQGTLVRLVLLPTIALFAGPPLLRVWVAGLVDPWRLPGRAGRFLLPALLLLIVWTLAFPSQPHYPMGAVLPALAMGWTSPRLNEDWSPTKRRAVVAANAAVACLLSLPVLPASEPWLSTLSRVNPMIREQVGWPDYAQQIGEIRQDGEDVIIDTYALAGAVHRYGSASERAAVYSGHNGLWDLGPPQSKQVLLVGEHAVAQQDSFASCEPAGELQTRPVVHPQLVDVPMLHCSGPLVDWQALWPQFRRLSG</sequence>
<dbReference type="Proteomes" id="UP000317638">
    <property type="component" value="Unassembled WGS sequence"/>
</dbReference>
<evidence type="ECO:0000256" key="1">
    <source>
        <dbReference type="SAM" id="Phobius"/>
    </source>
</evidence>
<keyword evidence="1" id="KW-0472">Membrane</keyword>
<name>A0A553K6A2_9ACTN</name>
<keyword evidence="4" id="KW-1185">Reference proteome</keyword>
<feature type="transmembrane region" description="Helical" evidence="1">
    <location>
        <begin position="76"/>
        <end position="97"/>
    </location>
</feature>
<evidence type="ECO:0000259" key="2">
    <source>
        <dbReference type="Pfam" id="PF13231"/>
    </source>
</evidence>
<feature type="transmembrane region" description="Helical" evidence="1">
    <location>
        <begin position="273"/>
        <end position="290"/>
    </location>
</feature>
<keyword evidence="3" id="KW-0808">Transferase</keyword>
<comment type="caution">
    <text evidence="3">The sequence shown here is derived from an EMBL/GenBank/DDBJ whole genome shotgun (WGS) entry which is preliminary data.</text>
</comment>
<feature type="transmembrane region" description="Helical" evidence="1">
    <location>
        <begin position="109"/>
        <end position="127"/>
    </location>
</feature>
<feature type="transmembrane region" description="Helical" evidence="1">
    <location>
        <begin position="197"/>
        <end position="219"/>
    </location>
</feature>
<organism evidence="3 4">
    <name type="scientific">Tessaracoccus rhinocerotis</name>
    <dbReference type="NCBI Taxonomy" id="1689449"/>
    <lineage>
        <taxon>Bacteria</taxon>
        <taxon>Bacillati</taxon>
        <taxon>Actinomycetota</taxon>
        <taxon>Actinomycetes</taxon>
        <taxon>Propionibacteriales</taxon>
        <taxon>Propionibacteriaceae</taxon>
        <taxon>Tessaracoccus</taxon>
    </lineage>
</organism>
<dbReference type="Pfam" id="PF13231">
    <property type="entry name" value="PMT_2"/>
    <property type="match status" value="1"/>
</dbReference>
<reference evidence="3 4" key="1">
    <citation type="submission" date="2019-07" db="EMBL/GenBank/DDBJ databases">
        <authorList>
            <person name="Zhou L.-Y."/>
        </authorList>
    </citation>
    <scope>NUCLEOTIDE SEQUENCE [LARGE SCALE GENOMIC DNA]</scope>
    <source>
        <strain evidence="3 4">YIM 101269</strain>
    </source>
</reference>
<dbReference type="GO" id="GO:0016740">
    <property type="term" value="F:transferase activity"/>
    <property type="evidence" value="ECO:0007669"/>
    <property type="project" value="UniProtKB-KW"/>
</dbReference>
<feature type="domain" description="Glycosyltransferase RgtA/B/C/D-like" evidence="2">
    <location>
        <begin position="56"/>
        <end position="211"/>
    </location>
</feature>